<dbReference type="STRING" id="1401685.P857_142"/>
<dbReference type="PANTHER" id="PTHR32039:SF7">
    <property type="entry name" value="COMPETENCE PROTEIN COMM"/>
    <property type="match status" value="1"/>
</dbReference>
<evidence type="ECO:0000313" key="5">
    <source>
        <dbReference type="EMBL" id="ETO91067.1"/>
    </source>
</evidence>
<name>W2V089_9RICK</name>
<evidence type="ECO:0000313" key="6">
    <source>
        <dbReference type="Proteomes" id="UP000018951"/>
    </source>
</evidence>
<dbReference type="SUPFAM" id="SSF54211">
    <property type="entry name" value="Ribosomal protein S5 domain 2-like"/>
    <property type="match status" value="1"/>
</dbReference>
<dbReference type="InterPro" id="IPR003593">
    <property type="entry name" value="AAA+_ATPase"/>
</dbReference>
<dbReference type="InterPro" id="IPR004482">
    <property type="entry name" value="Mg_chelat-rel"/>
</dbReference>
<evidence type="ECO:0000259" key="4">
    <source>
        <dbReference type="SMART" id="SM00382"/>
    </source>
</evidence>
<dbReference type="EMBL" id="AXCJ01000009">
    <property type="protein sequence ID" value="ETO91067.1"/>
    <property type="molecule type" value="Genomic_DNA"/>
</dbReference>
<dbReference type="GO" id="GO:0003677">
    <property type="term" value="F:DNA binding"/>
    <property type="evidence" value="ECO:0007669"/>
    <property type="project" value="InterPro"/>
</dbReference>
<dbReference type="Proteomes" id="UP000018951">
    <property type="component" value="Unassembled WGS sequence"/>
</dbReference>
<dbReference type="PRINTS" id="PR01657">
    <property type="entry name" value="MCMFAMILY"/>
</dbReference>
<dbReference type="SMART" id="SM00382">
    <property type="entry name" value="AAA"/>
    <property type="match status" value="1"/>
</dbReference>
<dbReference type="NCBIfam" id="TIGR00368">
    <property type="entry name" value="YifB family Mg chelatase-like AAA ATPase"/>
    <property type="match status" value="1"/>
</dbReference>
<keyword evidence="2" id="KW-0547">Nucleotide-binding</keyword>
<keyword evidence="3" id="KW-0067">ATP-binding</keyword>
<evidence type="ECO:0000256" key="1">
    <source>
        <dbReference type="ARBA" id="ARBA00006354"/>
    </source>
</evidence>
<dbReference type="Pfam" id="PF13335">
    <property type="entry name" value="Mg_chelatase_C"/>
    <property type="match status" value="1"/>
</dbReference>
<feature type="domain" description="AAA+ ATPase" evidence="4">
    <location>
        <begin position="207"/>
        <end position="388"/>
    </location>
</feature>
<dbReference type="PATRIC" id="fig|1401685.3.peg.965"/>
<dbReference type="InterPro" id="IPR014721">
    <property type="entry name" value="Ribsml_uS5_D2-typ_fold_subgr"/>
</dbReference>
<dbReference type="AlphaFoldDB" id="W2V089"/>
<dbReference type="GO" id="GO:0005524">
    <property type="term" value="F:ATP binding"/>
    <property type="evidence" value="ECO:0007669"/>
    <property type="project" value="UniProtKB-KW"/>
</dbReference>
<dbReference type="InterPro" id="IPR001208">
    <property type="entry name" value="MCM_dom"/>
</dbReference>
<proteinExistence type="inferred from homology"/>
<dbReference type="PROSITE" id="PS00676">
    <property type="entry name" value="SIGMA54_INTERACT_2"/>
    <property type="match status" value="1"/>
</dbReference>
<comment type="caution">
    <text evidence="5">The sequence shown here is derived from an EMBL/GenBank/DDBJ whole genome shotgun (WGS) entry which is preliminary data.</text>
</comment>
<dbReference type="Pfam" id="PF01078">
    <property type="entry name" value="Mg_chelatase"/>
    <property type="match status" value="1"/>
</dbReference>
<sequence>MYSSVKTVVFMGIKCLTVEVQCSLSAGIPSFNIVGLPGKSVAESKERVRYALSNTGIQLPSKKIIINLSPSDIPKQGTHYDLPIALSILVILKKIPEIYDSYFVIGELSLDGSVISTRGIIAALLYVQNQCGVIIPYQNNPLIPNNDRLIMAKNLQEIITRLCAKNIIYDTISNENIPASNTAKVITLDDIKGQHVAKRSLIISVSGNHHLLLIGTPGSGKTLLAKSSISLLPELSKEEYILINQIYNLSNAYNEPLQVIRPFREPHHSASMASIIGGGKFAQPGEIVLANNGILFLDELAEFPSNIIDALRQPLENKTITINRVDYKCSYPCKFQLIAAMNPCKCGYFGNQEQQCKRAPSCAIEYQQKVSTPFMDRIDIKVYVPELSFQEMHRSEKSELSLQKIKEAIYNAHQIQQNRYQDFDFKFNAEIPNFLTEEICPINEASKKLLEKAYNQSIFSARSYHKILRVARTIADLDASQNIEYSHICEALSFSRTIQQNKL</sequence>
<organism evidence="5 6">
    <name type="scientific">Candidatus Xenolissoclinum pacificiensis L6</name>
    <dbReference type="NCBI Taxonomy" id="1401685"/>
    <lineage>
        <taxon>Bacteria</taxon>
        <taxon>Pseudomonadati</taxon>
        <taxon>Pseudomonadota</taxon>
        <taxon>Alphaproteobacteria</taxon>
        <taxon>Rickettsiales</taxon>
        <taxon>Anaplasmataceae</taxon>
        <taxon>Candidatus Xenolissoclinum</taxon>
    </lineage>
</organism>
<dbReference type="InterPro" id="IPR025943">
    <property type="entry name" value="Sigma_54_int_dom_ATP-bd_2"/>
</dbReference>
<dbReference type="Gene3D" id="3.40.50.300">
    <property type="entry name" value="P-loop containing nucleotide triphosphate hydrolases"/>
    <property type="match status" value="1"/>
</dbReference>
<protein>
    <submittedName>
        <fullName evidence="5">RNA polymerase sigma-32 factor</fullName>
    </submittedName>
</protein>
<comment type="similarity">
    <text evidence="1">Belongs to the Mg-chelatase subunits D/I family. ComM subfamily.</text>
</comment>
<dbReference type="Pfam" id="PF13541">
    <property type="entry name" value="ChlI"/>
    <property type="match status" value="1"/>
</dbReference>
<gene>
    <name evidence="5" type="primary">rpoH2</name>
    <name evidence="5" type="ORF">P857_142</name>
</gene>
<evidence type="ECO:0000256" key="3">
    <source>
        <dbReference type="ARBA" id="ARBA00022840"/>
    </source>
</evidence>
<dbReference type="PANTHER" id="PTHR32039">
    <property type="entry name" value="MAGNESIUM-CHELATASE SUBUNIT CHLI"/>
    <property type="match status" value="1"/>
</dbReference>
<dbReference type="SUPFAM" id="SSF52540">
    <property type="entry name" value="P-loop containing nucleoside triphosphate hydrolases"/>
    <property type="match status" value="1"/>
</dbReference>
<dbReference type="Gene3D" id="3.30.230.10">
    <property type="match status" value="1"/>
</dbReference>
<dbReference type="InterPro" id="IPR020568">
    <property type="entry name" value="Ribosomal_Su5_D2-typ_SF"/>
</dbReference>
<accession>W2V089</accession>
<reference evidence="5 6" key="1">
    <citation type="journal article" date="2013" name="PLoS ONE">
        <title>Bacterial endosymbiosis in a chordate host: long-term co-evolution and conservation of secondary metabolism.</title>
        <authorList>
            <person name="Kwan J.C."/>
            <person name="Schmidt E.W."/>
        </authorList>
    </citation>
    <scope>NUCLEOTIDE SEQUENCE [LARGE SCALE GENOMIC DNA]</scope>
    <source>
        <strain evidence="6">L6</strain>
    </source>
</reference>
<dbReference type="InterPro" id="IPR045006">
    <property type="entry name" value="CHLI-like"/>
</dbReference>
<dbReference type="InterPro" id="IPR000523">
    <property type="entry name" value="Mg_chelatse_chII-like_cat_dom"/>
</dbReference>
<dbReference type="InterPro" id="IPR027417">
    <property type="entry name" value="P-loop_NTPase"/>
</dbReference>
<evidence type="ECO:0000256" key="2">
    <source>
        <dbReference type="ARBA" id="ARBA00022741"/>
    </source>
</evidence>
<dbReference type="InterPro" id="IPR025158">
    <property type="entry name" value="Mg_chelat-rel_C"/>
</dbReference>
<keyword evidence="6" id="KW-1185">Reference proteome</keyword>